<dbReference type="InterPro" id="IPR026847">
    <property type="entry name" value="VPS13"/>
</dbReference>
<evidence type="ECO:0000313" key="3">
    <source>
        <dbReference type="EMBL" id="CAG5128744.1"/>
    </source>
</evidence>
<protein>
    <recommendedName>
        <fullName evidence="2">Chorein N-terminal domain-containing protein</fullName>
    </recommendedName>
</protein>
<evidence type="ECO:0000256" key="1">
    <source>
        <dbReference type="ARBA" id="ARBA00022448"/>
    </source>
</evidence>
<reference evidence="3" key="1">
    <citation type="submission" date="2021-04" db="EMBL/GenBank/DDBJ databases">
        <authorList>
            <consortium name="Molecular Ecology Group"/>
        </authorList>
    </citation>
    <scope>NUCLEOTIDE SEQUENCE</scope>
</reference>
<feature type="non-terminal residue" evidence="3">
    <location>
        <position position="680"/>
    </location>
</feature>
<dbReference type="Proteomes" id="UP000678393">
    <property type="component" value="Unassembled WGS sequence"/>
</dbReference>
<keyword evidence="4" id="KW-1185">Reference proteome</keyword>
<organism evidence="3 4">
    <name type="scientific">Candidula unifasciata</name>
    <dbReference type="NCBI Taxonomy" id="100452"/>
    <lineage>
        <taxon>Eukaryota</taxon>
        <taxon>Metazoa</taxon>
        <taxon>Spiralia</taxon>
        <taxon>Lophotrochozoa</taxon>
        <taxon>Mollusca</taxon>
        <taxon>Gastropoda</taxon>
        <taxon>Heterobranchia</taxon>
        <taxon>Euthyneura</taxon>
        <taxon>Panpulmonata</taxon>
        <taxon>Eupulmonata</taxon>
        <taxon>Stylommatophora</taxon>
        <taxon>Helicina</taxon>
        <taxon>Helicoidea</taxon>
        <taxon>Geomitridae</taxon>
        <taxon>Candidula</taxon>
    </lineage>
</organism>
<dbReference type="Pfam" id="PF12624">
    <property type="entry name" value="VPS13_N"/>
    <property type="match status" value="1"/>
</dbReference>
<name>A0A8S3ZGM2_9EUPU</name>
<evidence type="ECO:0000313" key="4">
    <source>
        <dbReference type="Proteomes" id="UP000678393"/>
    </source>
</evidence>
<accession>A0A8S3ZGM2</accession>
<gene>
    <name evidence="3" type="ORF">CUNI_LOCUS14302</name>
</gene>
<dbReference type="InterPro" id="IPR026854">
    <property type="entry name" value="VPS13_N"/>
</dbReference>
<dbReference type="EMBL" id="CAJHNH020003201">
    <property type="protein sequence ID" value="CAG5128744.1"/>
    <property type="molecule type" value="Genomic_DNA"/>
</dbReference>
<dbReference type="AlphaFoldDB" id="A0A8S3ZGM2"/>
<evidence type="ECO:0000259" key="2">
    <source>
        <dbReference type="Pfam" id="PF12624"/>
    </source>
</evidence>
<feature type="non-terminal residue" evidence="3">
    <location>
        <position position="1"/>
    </location>
</feature>
<dbReference type="PANTHER" id="PTHR16166">
    <property type="entry name" value="VACUOLAR PROTEIN SORTING-ASSOCIATED PROTEIN VPS13"/>
    <property type="match status" value="1"/>
</dbReference>
<dbReference type="PANTHER" id="PTHR16166:SF146">
    <property type="entry name" value="VACUOLAR PROTEIN SORTING-ASSOCIATED PROTEIN 13A-LIKE ISOFORM X1"/>
    <property type="match status" value="1"/>
</dbReference>
<dbReference type="GO" id="GO:0006623">
    <property type="term" value="P:protein targeting to vacuole"/>
    <property type="evidence" value="ECO:0007669"/>
    <property type="project" value="TreeGrafter"/>
</dbReference>
<sequence length="680" mass="78215">DVELTDLQLRPEALAGLDLPIEVKAGYVGHLKIDIPWTELFTADIHVAIEDVFVLAGPITDRQYDAAKEKLLQNAIKRQLLESIEQSAIEEFVSKAADSPTLLEKLSTNLLSRLQISIRHIHVRYEDTVTNGDHAFACGIMLKQLLICSTDARWQPRGTDVIPNMMHKMLKLDELSAYWNPYVPEQHLLKSRLNTDGWKNVLRISIDSHTIFEEELDFIMQPAAAQARLIINSDTGFTLPKFFMDFTIEEVEVMLSRQQFLNLITLSDSFQLMRINQRYRKYHPNISLKVSPRSWWMYAYDAILEEIIRPFSWARIKEHRTRFRKYRNMYKTYLDDPENKSILDKLKEMEDSLDVTNILIAREQAKLELTREAPERARKKVKKSSGWFSSWFQGEEEEEVTVEVDTNKPKDWLYNLTVEEKKKLYAGIGYDENANFVSYPKKYVASKIQIILKRCCVSMVNYSKKILQVSVTHFLSTFEHRPGNNAFVCFPSRISCNTESFAIEGASIEHELIPILTSDIGVYAPSVNQVFTLDFESKPLYTDADYSLSLNVQPVEIVYDEHSISEVAAFFQLPHGGFDIRTTAVETLTSVAKVSRAGLQNAIQSHTTIHMALNMRSPYIVIPEFGTLHRGGNVLIIDLGTLRIESELQPKDVSLEINRVDSYDQRMFAVNNLYQSEQMK</sequence>
<dbReference type="GO" id="GO:0045053">
    <property type="term" value="P:protein retention in Golgi apparatus"/>
    <property type="evidence" value="ECO:0007669"/>
    <property type="project" value="TreeGrafter"/>
</dbReference>
<dbReference type="OrthoDB" id="6125109at2759"/>
<proteinExistence type="predicted"/>
<feature type="domain" description="Chorein N-terminal" evidence="2">
    <location>
        <begin position="1"/>
        <end position="655"/>
    </location>
</feature>
<keyword evidence="1" id="KW-0813">Transport</keyword>
<comment type="caution">
    <text evidence="3">The sequence shown here is derived from an EMBL/GenBank/DDBJ whole genome shotgun (WGS) entry which is preliminary data.</text>
</comment>